<proteinExistence type="predicted"/>
<sequence>MSALNWTANDLRDTVKSLQFTIQAAFPDKVWEDKQKQQSTAATDFPPLGSKKRATNVLPVPASSQHQQVNRPAVPAVAPATPAQRGPANQQTSKCSNQPKQNSHTPKIAPPPPNVVKLRKKSHTESTAVAPITRPTTATALHLFVSSPNRTHRNNFSQLRDLSFTKPAISFAGAVRTSTQQIPRTQPKMKVNA</sequence>
<feature type="region of interest" description="Disordered" evidence="1">
    <location>
        <begin position="26"/>
        <end position="129"/>
    </location>
</feature>
<protein>
    <submittedName>
        <fullName evidence="2">Uncharacterized protein</fullName>
    </submittedName>
</protein>
<dbReference type="AlphaFoldDB" id="A0A7R8V2S2"/>
<gene>
    <name evidence="2" type="ORF">HERILL_LOCUS13985</name>
</gene>
<name>A0A7R8V2S2_HERIL</name>
<evidence type="ECO:0000313" key="3">
    <source>
        <dbReference type="Proteomes" id="UP000594454"/>
    </source>
</evidence>
<keyword evidence="3" id="KW-1185">Reference proteome</keyword>
<dbReference type="Proteomes" id="UP000594454">
    <property type="component" value="Chromosome 5"/>
</dbReference>
<reference evidence="2 3" key="1">
    <citation type="submission" date="2020-11" db="EMBL/GenBank/DDBJ databases">
        <authorList>
            <person name="Wallbank WR R."/>
            <person name="Pardo Diaz C."/>
            <person name="Kozak K."/>
            <person name="Martin S."/>
            <person name="Jiggins C."/>
            <person name="Moest M."/>
            <person name="Warren A I."/>
            <person name="Generalovic N T."/>
            <person name="Byers J.R.P. K."/>
            <person name="Montejo-Kovacevich G."/>
            <person name="Yen C E."/>
        </authorList>
    </citation>
    <scope>NUCLEOTIDE SEQUENCE [LARGE SCALE GENOMIC DNA]</scope>
</reference>
<dbReference type="InParanoid" id="A0A7R8V2S2"/>
<feature type="compositionally biased region" description="Polar residues" evidence="1">
    <location>
        <begin position="87"/>
        <end position="105"/>
    </location>
</feature>
<evidence type="ECO:0000313" key="2">
    <source>
        <dbReference type="EMBL" id="CAD7091573.1"/>
    </source>
</evidence>
<evidence type="ECO:0000256" key="1">
    <source>
        <dbReference type="SAM" id="MobiDB-lite"/>
    </source>
</evidence>
<accession>A0A7R8V2S2</accession>
<dbReference type="EMBL" id="LR899013">
    <property type="protein sequence ID" value="CAD7091573.1"/>
    <property type="molecule type" value="Genomic_DNA"/>
</dbReference>
<feature type="compositionally biased region" description="Low complexity" evidence="1">
    <location>
        <begin position="72"/>
        <end position="83"/>
    </location>
</feature>
<organism evidence="2 3">
    <name type="scientific">Hermetia illucens</name>
    <name type="common">Black soldier fly</name>
    <dbReference type="NCBI Taxonomy" id="343691"/>
    <lineage>
        <taxon>Eukaryota</taxon>
        <taxon>Metazoa</taxon>
        <taxon>Ecdysozoa</taxon>
        <taxon>Arthropoda</taxon>
        <taxon>Hexapoda</taxon>
        <taxon>Insecta</taxon>
        <taxon>Pterygota</taxon>
        <taxon>Neoptera</taxon>
        <taxon>Endopterygota</taxon>
        <taxon>Diptera</taxon>
        <taxon>Brachycera</taxon>
        <taxon>Stratiomyomorpha</taxon>
        <taxon>Stratiomyidae</taxon>
        <taxon>Hermetiinae</taxon>
        <taxon>Hermetia</taxon>
    </lineage>
</organism>